<evidence type="ECO:0000256" key="1">
    <source>
        <dbReference type="SAM" id="Phobius"/>
    </source>
</evidence>
<proteinExistence type="predicted"/>
<dbReference type="InterPro" id="IPR029787">
    <property type="entry name" value="Nucleotide_cyclase"/>
</dbReference>
<keyword evidence="1" id="KW-0472">Membrane</keyword>
<feature type="domain" description="GGDEF" evidence="2">
    <location>
        <begin position="253"/>
        <end position="385"/>
    </location>
</feature>
<feature type="transmembrane region" description="Helical" evidence="1">
    <location>
        <begin position="185"/>
        <end position="204"/>
    </location>
</feature>
<feature type="transmembrane region" description="Helical" evidence="1">
    <location>
        <begin position="42"/>
        <end position="61"/>
    </location>
</feature>
<dbReference type="Pfam" id="PF00990">
    <property type="entry name" value="GGDEF"/>
    <property type="match status" value="1"/>
</dbReference>
<reference evidence="3 4" key="1">
    <citation type="submission" date="2016-01" db="EMBL/GenBank/DDBJ databases">
        <authorList>
            <person name="Peeters C."/>
        </authorList>
    </citation>
    <scope>NUCLEOTIDE SEQUENCE [LARGE SCALE GENOMIC DNA]</scope>
    <source>
        <strain evidence="3">LMG 29315</strain>
    </source>
</reference>
<dbReference type="SUPFAM" id="SSF55073">
    <property type="entry name" value="Nucleotide cyclase"/>
    <property type="match status" value="1"/>
</dbReference>
<keyword evidence="1" id="KW-1133">Transmembrane helix</keyword>
<dbReference type="PANTHER" id="PTHR46663">
    <property type="entry name" value="DIGUANYLATE CYCLASE DGCT-RELATED"/>
    <property type="match status" value="1"/>
</dbReference>
<evidence type="ECO:0000313" key="3">
    <source>
        <dbReference type="EMBL" id="SAL32568.1"/>
    </source>
</evidence>
<keyword evidence="4" id="KW-1185">Reference proteome</keyword>
<accession>A0A658QY44</accession>
<dbReference type="Gene3D" id="3.30.70.270">
    <property type="match status" value="1"/>
</dbReference>
<dbReference type="InterPro" id="IPR043128">
    <property type="entry name" value="Rev_trsase/Diguanyl_cyclase"/>
</dbReference>
<dbReference type="PROSITE" id="PS50887">
    <property type="entry name" value="GGDEF"/>
    <property type="match status" value="1"/>
</dbReference>
<evidence type="ECO:0000313" key="4">
    <source>
        <dbReference type="Proteomes" id="UP000198263"/>
    </source>
</evidence>
<gene>
    <name evidence="3" type="ORF">AWB72_02935</name>
</gene>
<dbReference type="InterPro" id="IPR052163">
    <property type="entry name" value="DGC-Regulatory_Protein"/>
</dbReference>
<dbReference type="Proteomes" id="UP000198263">
    <property type="component" value="Unassembled WGS sequence"/>
</dbReference>
<sequence length="390" mass="42541">MPHPVSERNIPVRDDDAFTTRAQRALRAARAYARRVRIPGPAPIAGVALVCLLIGLLFLAFQVRAIFSAQLQQEYIGLVLEAVERADTARASTLSLQDAPPDDIPHRAAYRDARAEFAARLASLHALIASSPEPAPALPAEVLPPASDFQAASSALDSAYLYWRNERDRASDDVRARIVSVSHTLIALSSIVFGVLITALGMYAKRNRQLVGISSEFEHASLHDAMTGLPNRRKLFAALEETAEQLGHGATAKRIAVLYIDLDGFKRVNDTHGHRIGDEFLIAVSRRFRQTVRNSDVVARIGGDEFAVLVREFSSDLELAAIAQRIITCVAETDGRMDLSLVRASIGIATYPDRVTDYWRLVAAADDTMYAVKRNGKNAFAFASPAAEAA</sequence>
<name>A0A658QY44_9BURK</name>
<keyword evidence="1" id="KW-0812">Transmembrane</keyword>
<evidence type="ECO:0000259" key="2">
    <source>
        <dbReference type="PROSITE" id="PS50887"/>
    </source>
</evidence>
<dbReference type="EMBL" id="FCNV02000005">
    <property type="protein sequence ID" value="SAL32568.1"/>
    <property type="molecule type" value="Genomic_DNA"/>
</dbReference>
<dbReference type="SMART" id="SM00267">
    <property type="entry name" value="GGDEF"/>
    <property type="match status" value="1"/>
</dbReference>
<comment type="caution">
    <text evidence="3">The sequence shown here is derived from an EMBL/GenBank/DDBJ whole genome shotgun (WGS) entry which is preliminary data.</text>
</comment>
<dbReference type="CDD" id="cd01949">
    <property type="entry name" value="GGDEF"/>
    <property type="match status" value="1"/>
</dbReference>
<organism evidence="3 4">
    <name type="scientific">Caballeronia concitans</name>
    <dbReference type="NCBI Taxonomy" id="1777133"/>
    <lineage>
        <taxon>Bacteria</taxon>
        <taxon>Pseudomonadati</taxon>
        <taxon>Pseudomonadota</taxon>
        <taxon>Betaproteobacteria</taxon>
        <taxon>Burkholderiales</taxon>
        <taxon>Burkholderiaceae</taxon>
        <taxon>Caballeronia</taxon>
    </lineage>
</organism>
<protein>
    <submittedName>
        <fullName evidence="3">Diguanylate cyclase</fullName>
    </submittedName>
</protein>
<dbReference type="PANTHER" id="PTHR46663:SF2">
    <property type="entry name" value="GGDEF DOMAIN-CONTAINING PROTEIN"/>
    <property type="match status" value="1"/>
</dbReference>
<dbReference type="NCBIfam" id="TIGR00254">
    <property type="entry name" value="GGDEF"/>
    <property type="match status" value="1"/>
</dbReference>
<dbReference type="AlphaFoldDB" id="A0A658QY44"/>
<dbReference type="InterPro" id="IPR000160">
    <property type="entry name" value="GGDEF_dom"/>
</dbReference>